<keyword evidence="2" id="KW-1003">Cell membrane</keyword>
<keyword evidence="3 7" id="KW-0812">Transmembrane</keyword>
<dbReference type="PANTHER" id="PTHR30509">
    <property type="entry name" value="P-HYDROXYBENZOIC ACID EFFLUX PUMP SUBUNIT-RELATED"/>
    <property type="match status" value="1"/>
</dbReference>
<evidence type="ECO:0000313" key="8">
    <source>
        <dbReference type="EMBL" id="ASV69406.1"/>
    </source>
</evidence>
<reference evidence="8 9" key="1">
    <citation type="submission" date="2017-08" db="EMBL/GenBank/DDBJ databases">
        <title>Complete Genome Sequence of Bacillus kochii Oregon-R-modENCODE STRAIN BDGP4, isolated from Drosophila melanogaster gut.</title>
        <authorList>
            <person name="Wan K.H."/>
            <person name="Yu C."/>
            <person name="Park S."/>
            <person name="Hammonds A.S."/>
            <person name="Booth B.W."/>
            <person name="Celniker S.E."/>
        </authorList>
    </citation>
    <scope>NUCLEOTIDE SEQUENCE [LARGE SCALE GENOMIC DNA]</scope>
    <source>
        <strain evidence="8 9">BDGP4</strain>
    </source>
</reference>
<feature type="transmembrane region" description="Helical" evidence="7">
    <location>
        <begin position="88"/>
        <end position="115"/>
    </location>
</feature>
<dbReference type="EMBL" id="CP022983">
    <property type="protein sequence ID" value="ASV69406.1"/>
    <property type="molecule type" value="Genomic_DNA"/>
</dbReference>
<keyword evidence="9" id="KW-1185">Reference proteome</keyword>
<dbReference type="Proteomes" id="UP000215137">
    <property type="component" value="Chromosome"/>
</dbReference>
<evidence type="ECO:0000256" key="4">
    <source>
        <dbReference type="ARBA" id="ARBA00022989"/>
    </source>
</evidence>
<evidence type="ECO:0000256" key="7">
    <source>
        <dbReference type="SAM" id="Phobius"/>
    </source>
</evidence>
<dbReference type="GO" id="GO:0005886">
    <property type="term" value="C:plasma membrane"/>
    <property type="evidence" value="ECO:0007669"/>
    <property type="project" value="UniProtKB-SubCell"/>
</dbReference>
<keyword evidence="5 7" id="KW-0472">Membrane</keyword>
<proteinExistence type="predicted"/>
<name>A0A248TMH3_9BACI</name>
<dbReference type="InterPro" id="IPR010343">
    <property type="entry name" value="ArAE_1"/>
</dbReference>
<feature type="transmembrane region" description="Helical" evidence="7">
    <location>
        <begin position="127"/>
        <end position="146"/>
    </location>
</feature>
<protein>
    <submittedName>
        <fullName evidence="8">Uncharacterized protein</fullName>
    </submittedName>
</protein>
<keyword evidence="6" id="KW-0175">Coiled coil</keyword>
<accession>A0A248TMH3</accession>
<evidence type="ECO:0000313" key="9">
    <source>
        <dbReference type="Proteomes" id="UP000215137"/>
    </source>
</evidence>
<comment type="subcellular location">
    <subcellularLocation>
        <location evidence="1">Cell membrane</location>
        <topology evidence="1">Multi-pass membrane protein</topology>
    </subcellularLocation>
</comment>
<evidence type="ECO:0000256" key="3">
    <source>
        <dbReference type="ARBA" id="ARBA00022692"/>
    </source>
</evidence>
<evidence type="ECO:0000256" key="6">
    <source>
        <dbReference type="SAM" id="Coils"/>
    </source>
</evidence>
<feature type="transmembrane region" description="Helical" evidence="7">
    <location>
        <begin position="40"/>
        <end position="68"/>
    </location>
</feature>
<evidence type="ECO:0000256" key="2">
    <source>
        <dbReference type="ARBA" id="ARBA00022475"/>
    </source>
</evidence>
<dbReference type="KEGG" id="bko:CKF48_20065"/>
<feature type="coiled-coil region" evidence="6">
    <location>
        <begin position="329"/>
        <end position="356"/>
    </location>
</feature>
<feature type="transmembrane region" description="Helical" evidence="7">
    <location>
        <begin position="158"/>
        <end position="177"/>
    </location>
</feature>
<gene>
    <name evidence="8" type="ORF">CKF48_20065</name>
</gene>
<dbReference type="Pfam" id="PF06081">
    <property type="entry name" value="ArAE_1"/>
    <property type="match status" value="1"/>
</dbReference>
<dbReference type="PANTHER" id="PTHR30509:SF9">
    <property type="entry name" value="MULTIDRUG RESISTANCE PROTEIN MDTO"/>
    <property type="match status" value="1"/>
</dbReference>
<evidence type="ECO:0000256" key="5">
    <source>
        <dbReference type="ARBA" id="ARBA00023136"/>
    </source>
</evidence>
<dbReference type="AlphaFoldDB" id="A0A248TMH3"/>
<organism evidence="8 9">
    <name type="scientific">Cytobacillus kochii</name>
    <dbReference type="NCBI Taxonomy" id="859143"/>
    <lineage>
        <taxon>Bacteria</taxon>
        <taxon>Bacillati</taxon>
        <taxon>Bacillota</taxon>
        <taxon>Bacilli</taxon>
        <taxon>Bacillales</taxon>
        <taxon>Bacillaceae</taxon>
        <taxon>Cytobacillus</taxon>
    </lineage>
</organism>
<sequence>MVILLMQRVYLNFLHYKCKANRKRILTMIRLFGGRIFKTGISVFITAFLCQLFTWPPTFAVITALVTIEPTAKESIRKAPARFQASSIAASFAVLFTFIFSDSSLAYALTAVFTLMICTKLKLEDGLLVAALTGMAMISIVQEAYMATLLMRLGGTTLGLLISTCVNIFILPPNYLLKISKTSTQLMNRMENILVYVTNNIKQGNSSRNEIKQVIAKIEEEIAHYQQLIQYQKDEWRFHKFSRKDVFYLRQKERHLNILKQAFIHLFQLVNLSLKELTPSPYLMRLLQDTILHLKQPSKQPNEEDYFHLRTQYTLNDNHLKIEENMLAIQQLIMQYQMNEEKLRKLNERIINVENTSI</sequence>
<evidence type="ECO:0000256" key="1">
    <source>
        <dbReference type="ARBA" id="ARBA00004651"/>
    </source>
</evidence>
<keyword evidence="4 7" id="KW-1133">Transmembrane helix</keyword>
<feature type="coiled-coil region" evidence="6">
    <location>
        <begin position="208"/>
        <end position="235"/>
    </location>
</feature>